<name>A0A9K3D1L4_9EUKA</name>
<proteinExistence type="predicted"/>
<sequence length="748" mass="82528">VVSSLASGIEVTFPAGTGDLSPLTYYIYHSTSMSRGDLLSCDPDTDDCVIEVVSAPTMAVDHELSLYGDVLFTATASTLPLGEESNVSVKVVDAAGNTSVTGQTSKMITRDSFLVVDGAEADWMDIDPSEYTDTYAGPRTALLGVPFRVTAEFEESLDVDDLAVPFGAYFESLTWYTDESGVYMQWNQGDDCHAAATLSGIDIDTLGVETRTLALMVETSYRSDRGFYVPGEMSLCRVVLIDGDYYAYGSYASFSDNWDRLIDMGESYPLTPMDEYISGEDIYTTDVRMGFKTGSDNIYLSSAIDAIRVSLLVTLDGVEYLYPDASTGGIVIPIAYEHTDEEISGEDTHDLVADGLAAKWAQWEADADTDVYPVQTEDADMSTCSAYGVPDHACIQRVYIKHDTTIDTDRILFRMDTVEPPQLDVATYTVAIGPEPDVASYAHPLGSYAAYTAYYGLSTVFTCVNGILYQHDGDEDSDTQDWTGPLDNYLSSEWAVGYDDDRVCGFVEFSVDRDDIVWTKYMESYNLGLFFIGAPISNPGARHTVPTKASPIRYPSEVVNRVALVDWDDLEAQALEAEAAGRPGFPVSHIRMSPPDSSTALEYVQINVDDEYVNVLVKLDVESSDASSYSVEMFIATHRDDEDWDGYLRHDGMLLDYYLRGSTLYRFSGTDNTDWDFTAIPASDGLPSVEYQQQTGYMQYIEYQLPLETLGYDSLLSCHEYIAVDDDPDYDSILTDLPTACEDSQTDA</sequence>
<feature type="non-terminal residue" evidence="1">
    <location>
        <position position="748"/>
    </location>
</feature>
<evidence type="ECO:0000313" key="2">
    <source>
        <dbReference type="Proteomes" id="UP000265618"/>
    </source>
</evidence>
<comment type="caution">
    <text evidence="1">The sequence shown here is derived from an EMBL/GenBank/DDBJ whole genome shotgun (WGS) entry which is preliminary data.</text>
</comment>
<dbReference type="AlphaFoldDB" id="A0A9K3D1L4"/>
<feature type="non-terminal residue" evidence="1">
    <location>
        <position position="1"/>
    </location>
</feature>
<dbReference type="EMBL" id="BDIP01002965">
    <property type="protein sequence ID" value="GIQ87091.1"/>
    <property type="molecule type" value="Genomic_DNA"/>
</dbReference>
<dbReference type="Proteomes" id="UP000265618">
    <property type="component" value="Unassembled WGS sequence"/>
</dbReference>
<gene>
    <name evidence="1" type="ORF">KIPB_009061</name>
</gene>
<organism evidence="1 2">
    <name type="scientific">Kipferlia bialata</name>
    <dbReference type="NCBI Taxonomy" id="797122"/>
    <lineage>
        <taxon>Eukaryota</taxon>
        <taxon>Metamonada</taxon>
        <taxon>Carpediemonas-like organisms</taxon>
        <taxon>Kipferlia</taxon>
    </lineage>
</organism>
<keyword evidence="2" id="KW-1185">Reference proteome</keyword>
<evidence type="ECO:0000313" key="1">
    <source>
        <dbReference type="EMBL" id="GIQ87091.1"/>
    </source>
</evidence>
<protein>
    <submittedName>
        <fullName evidence="1">Uncharacterized protein</fullName>
    </submittedName>
</protein>
<reference evidence="1 2" key="1">
    <citation type="journal article" date="2018" name="PLoS ONE">
        <title>The draft genome of Kipferlia bialata reveals reductive genome evolution in fornicate parasites.</title>
        <authorList>
            <person name="Tanifuji G."/>
            <person name="Takabayashi S."/>
            <person name="Kume K."/>
            <person name="Takagi M."/>
            <person name="Nakayama T."/>
            <person name="Kamikawa R."/>
            <person name="Inagaki Y."/>
            <person name="Hashimoto T."/>
        </authorList>
    </citation>
    <scope>NUCLEOTIDE SEQUENCE [LARGE SCALE GENOMIC DNA]</scope>
    <source>
        <strain evidence="1">NY0173</strain>
    </source>
</reference>
<accession>A0A9K3D1L4</accession>